<dbReference type="AlphaFoldDB" id="A0AAX3EQV7"/>
<protein>
    <recommendedName>
        <fullName evidence="3">Primase C-terminal 1 domain-containing protein</fullName>
    </recommendedName>
</protein>
<dbReference type="Proteomes" id="UP001163293">
    <property type="component" value="Plasmid unnamed6"/>
</dbReference>
<evidence type="ECO:0000313" key="2">
    <source>
        <dbReference type="Proteomes" id="UP001163293"/>
    </source>
</evidence>
<dbReference type="RefSeq" id="WP_264450249.1">
    <property type="nucleotide sequence ID" value="NZ_CP101191.1"/>
</dbReference>
<proteinExistence type="predicted"/>
<name>A0AAX3EQV7_PAEUR</name>
<organism evidence="1 2">
    <name type="scientific">Paenarthrobacter ureafaciens</name>
    <dbReference type="NCBI Taxonomy" id="37931"/>
    <lineage>
        <taxon>Bacteria</taxon>
        <taxon>Bacillati</taxon>
        <taxon>Actinomycetota</taxon>
        <taxon>Actinomycetes</taxon>
        <taxon>Micrococcales</taxon>
        <taxon>Micrococcaceae</taxon>
        <taxon>Paenarthrobacter</taxon>
    </lineage>
</organism>
<keyword evidence="2" id="KW-1185">Reference proteome</keyword>
<keyword evidence="1" id="KW-0614">Plasmid</keyword>
<evidence type="ECO:0008006" key="3">
    <source>
        <dbReference type="Google" id="ProtNLM"/>
    </source>
</evidence>
<reference evidence="1" key="1">
    <citation type="submission" date="2022-07" db="EMBL/GenBank/DDBJ databases">
        <authorList>
            <person name="Wu T."/>
        </authorList>
    </citation>
    <scope>NUCLEOTIDE SEQUENCE</scope>
    <source>
        <strain evidence="1">SD-1</strain>
        <plasmid evidence="1">unnamed6</plasmid>
    </source>
</reference>
<evidence type="ECO:0000313" key="1">
    <source>
        <dbReference type="EMBL" id="UYW00232.1"/>
    </source>
</evidence>
<gene>
    <name evidence="1" type="ORF">NL394_23855</name>
</gene>
<dbReference type="EMBL" id="CP101191">
    <property type="protein sequence ID" value="UYW00232.1"/>
    <property type="molecule type" value="Genomic_DNA"/>
</dbReference>
<geneLocation type="plasmid" evidence="1 2">
    <name>unnamed6</name>
</geneLocation>
<accession>A0AAX3EQV7</accession>
<sequence length="605" mass="67754">MSSVAAARTFLNVPAEVSALSVLEEIDSHLFTAPYFRLDADNRKASEAFETAAQARKMYQRAVVVGNVRRGVVAIDIDLDDDDAAEAILYHLRTWCEDHAAWHTTRRSGGGAGRWHFIAVPPAGQAAQLEELATALRVRSGYSGTDVDVRFTLRLLSSPHRKTGVIQALEDCPHELLAGLPKTVHAEARSNGRPTPAVPAPDANATLTRAQWAAFRSSPKLETRSHTEFEICRRLKGHGASPEAAWNALTTARNRSDIGHAKERDYAWFLINMWRKIRLVPAVKEQRNGGRRRPTDGYDWAAWALPMSANVRRLWSVWDGRHARTVEHVAIVAADRIGRSSEGRAPLPLRDLMEDTGRDIKTISAALRSLVDVGLLVRVSRFSYSADVASASDVYALGGAYETPKSLTPTPRSYTPRSALWHALGSSALSLLLTTLHAGTRLSLRTLATASHYSSSPLSTRQRQLITGLLNELVQRNVLSQDGPDAWRNSTKGAVTQPRAGLRILAAVRTRIARERAAFRSLVESQRESWKETWTAQKQAALEVMKERRREHQIKWWESLSAEERQLRQRIWKEHWNNATLAERQARKEYLKRQRPMATDWELAA</sequence>